<name>A0ABS8V2I4_DATST</name>
<organism evidence="1 2">
    <name type="scientific">Datura stramonium</name>
    <name type="common">Jimsonweed</name>
    <name type="synonym">Common thornapple</name>
    <dbReference type="NCBI Taxonomy" id="4076"/>
    <lineage>
        <taxon>Eukaryota</taxon>
        <taxon>Viridiplantae</taxon>
        <taxon>Streptophyta</taxon>
        <taxon>Embryophyta</taxon>
        <taxon>Tracheophyta</taxon>
        <taxon>Spermatophyta</taxon>
        <taxon>Magnoliopsida</taxon>
        <taxon>eudicotyledons</taxon>
        <taxon>Gunneridae</taxon>
        <taxon>Pentapetalae</taxon>
        <taxon>asterids</taxon>
        <taxon>lamiids</taxon>
        <taxon>Solanales</taxon>
        <taxon>Solanaceae</taxon>
        <taxon>Solanoideae</taxon>
        <taxon>Datureae</taxon>
        <taxon>Datura</taxon>
    </lineage>
</organism>
<proteinExistence type="predicted"/>
<accession>A0ABS8V2I4</accession>
<evidence type="ECO:0000313" key="1">
    <source>
        <dbReference type="EMBL" id="MCD9641360.1"/>
    </source>
</evidence>
<dbReference type="EMBL" id="JACEIK010003341">
    <property type="protein sequence ID" value="MCD9641360.1"/>
    <property type="molecule type" value="Genomic_DNA"/>
</dbReference>
<dbReference type="Proteomes" id="UP000823775">
    <property type="component" value="Unassembled WGS sequence"/>
</dbReference>
<sequence length="177" mass="18387">MKNCDHRTEFEGPAADCVGAQASGCLEEDGEGTIGLLALGGLAPGLVPKNGQGNCEMNRYKLANTVVEDEGGAARPPGTEFEGPAADCVGAQASGCLEEDGEGTIGLLALGGLAPGLVPVLLETVTIISGHLGNAFQKYKYNSDLQQCQESHSLVLSFMALPIAFCELHPLNVFFYS</sequence>
<keyword evidence="2" id="KW-1185">Reference proteome</keyword>
<comment type="caution">
    <text evidence="1">The sequence shown here is derived from an EMBL/GenBank/DDBJ whole genome shotgun (WGS) entry which is preliminary data.</text>
</comment>
<protein>
    <submittedName>
        <fullName evidence="1">Uncharacterized protein</fullName>
    </submittedName>
</protein>
<evidence type="ECO:0000313" key="2">
    <source>
        <dbReference type="Proteomes" id="UP000823775"/>
    </source>
</evidence>
<gene>
    <name evidence="1" type="ORF">HAX54_027525</name>
</gene>
<reference evidence="1 2" key="1">
    <citation type="journal article" date="2021" name="BMC Genomics">
        <title>Datura genome reveals duplications of psychoactive alkaloid biosynthetic genes and high mutation rate following tissue culture.</title>
        <authorList>
            <person name="Rajewski A."/>
            <person name="Carter-House D."/>
            <person name="Stajich J."/>
            <person name="Litt A."/>
        </authorList>
    </citation>
    <scope>NUCLEOTIDE SEQUENCE [LARGE SCALE GENOMIC DNA]</scope>
    <source>
        <strain evidence="1">AR-01</strain>
    </source>
</reference>